<feature type="compositionally biased region" description="Polar residues" evidence="1">
    <location>
        <begin position="213"/>
        <end position="226"/>
    </location>
</feature>
<protein>
    <submittedName>
        <fullName evidence="3">DUF481 domain-containing protein</fullName>
    </submittedName>
</protein>
<evidence type="ECO:0000256" key="2">
    <source>
        <dbReference type="SAM" id="SignalP"/>
    </source>
</evidence>
<dbReference type="EMBL" id="JACSQJ010000004">
    <property type="protein sequence ID" value="MBD7988202.1"/>
    <property type="molecule type" value="Genomic_DNA"/>
</dbReference>
<feature type="signal peptide" evidence="2">
    <location>
        <begin position="1"/>
        <end position="16"/>
    </location>
</feature>
<dbReference type="Pfam" id="PF04338">
    <property type="entry name" value="DUF481"/>
    <property type="match status" value="1"/>
</dbReference>
<dbReference type="InterPro" id="IPR007433">
    <property type="entry name" value="DUF481"/>
</dbReference>
<name>A0ABR8UJK9_9GAMM</name>
<organism evidence="3 4">
    <name type="scientific">Luteimonas colneyensis</name>
    <dbReference type="NCBI Taxonomy" id="2762230"/>
    <lineage>
        <taxon>Bacteria</taxon>
        <taxon>Pseudomonadati</taxon>
        <taxon>Pseudomonadota</taxon>
        <taxon>Gammaproteobacteria</taxon>
        <taxon>Lysobacterales</taxon>
        <taxon>Lysobacteraceae</taxon>
        <taxon>Luteimonas</taxon>
    </lineage>
</organism>
<reference evidence="3 4" key="1">
    <citation type="submission" date="2020-08" db="EMBL/GenBank/DDBJ databases">
        <title>A Genomic Blueprint of the Chicken Gut Microbiome.</title>
        <authorList>
            <person name="Gilroy R."/>
            <person name="Ravi A."/>
            <person name="Getino M."/>
            <person name="Pursley I."/>
            <person name="Horton D.L."/>
            <person name="Alikhan N.-F."/>
            <person name="Baker D."/>
            <person name="Gharbi K."/>
            <person name="Hall N."/>
            <person name="Watson M."/>
            <person name="Adriaenssens E.M."/>
            <person name="Foster-Nyarko E."/>
            <person name="Jarju S."/>
            <person name="Secka A."/>
            <person name="Antonio M."/>
            <person name="Oren A."/>
            <person name="Chaudhuri R."/>
            <person name="La Ragione R.M."/>
            <person name="Hildebrand F."/>
            <person name="Pallen M.J."/>
        </authorList>
    </citation>
    <scope>NUCLEOTIDE SEQUENCE [LARGE SCALE GENOMIC DNA]</scope>
    <source>
        <strain evidence="3 4">Sa2BVA3</strain>
    </source>
</reference>
<feature type="region of interest" description="Disordered" evidence="1">
    <location>
        <begin position="204"/>
        <end position="226"/>
    </location>
</feature>
<comment type="caution">
    <text evidence="3">The sequence shown here is derived from an EMBL/GenBank/DDBJ whole genome shotgun (WGS) entry which is preliminary data.</text>
</comment>
<evidence type="ECO:0000313" key="3">
    <source>
        <dbReference type="EMBL" id="MBD7988202.1"/>
    </source>
</evidence>
<keyword evidence="4" id="KW-1185">Reference proteome</keyword>
<dbReference type="Proteomes" id="UP000647183">
    <property type="component" value="Unassembled WGS sequence"/>
</dbReference>
<feature type="chain" id="PRO_5045638057" evidence="2">
    <location>
        <begin position="17"/>
        <end position="226"/>
    </location>
</feature>
<keyword evidence="2" id="KW-0732">Signal</keyword>
<evidence type="ECO:0000313" key="4">
    <source>
        <dbReference type="Proteomes" id="UP000647183"/>
    </source>
</evidence>
<accession>A0ABR8UJK9</accession>
<proteinExistence type="predicted"/>
<dbReference type="RefSeq" id="WP_191729398.1">
    <property type="nucleotide sequence ID" value="NZ_JACSQJ010000004.1"/>
</dbReference>
<sequence>MLVALWLALAAPPVFIAPLPDSPGEPAAVALAAGRVDLRRPCYRLACEDAAWQAPNRFTRIERAKAPGSVDPLARIRMPVLATRRYPLYSPASRRDWRVTHGSHSRFTAGFGYEAVRTPDTSVRFEFGTGYRLQPYADYGTAMEGPIARGRLELRQNIADRALLTQNLLVETGKFNTTTRQVIGLDLELLPQWTLQSNFELRHDSAGNGGSGATDTESSLNLRYRF</sequence>
<gene>
    <name evidence="3" type="ORF">H9645_09185</name>
</gene>
<evidence type="ECO:0000256" key="1">
    <source>
        <dbReference type="SAM" id="MobiDB-lite"/>
    </source>
</evidence>